<dbReference type="GO" id="GO:0008833">
    <property type="term" value="F:deoxyribonuclease IV (phage-T4-induced) activity"/>
    <property type="evidence" value="ECO:0007669"/>
    <property type="project" value="UniProtKB-UniRule"/>
</dbReference>
<dbReference type="EMBL" id="FXUF01000009">
    <property type="protein sequence ID" value="SMP61868.1"/>
    <property type="molecule type" value="Genomic_DNA"/>
</dbReference>
<evidence type="ECO:0000256" key="3">
    <source>
        <dbReference type="ARBA" id="ARBA00022763"/>
    </source>
</evidence>
<dbReference type="FunFam" id="3.20.20.150:FF:000001">
    <property type="entry name" value="Probable endonuclease 4"/>
    <property type="match status" value="1"/>
</dbReference>
<keyword evidence="4 7" id="KW-0378">Hydrolase</keyword>
<feature type="binding site" evidence="7">
    <location>
        <position position="226"/>
    </location>
    <ligand>
        <name>Zn(2+)</name>
        <dbReference type="ChEBI" id="CHEBI:29105"/>
        <label>3</label>
    </ligand>
</feature>
<dbReference type="GO" id="GO:0008081">
    <property type="term" value="F:phosphoric diester hydrolase activity"/>
    <property type="evidence" value="ECO:0007669"/>
    <property type="project" value="TreeGrafter"/>
</dbReference>
<evidence type="ECO:0000256" key="7">
    <source>
        <dbReference type="HAMAP-Rule" id="MF_00152"/>
    </source>
</evidence>
<dbReference type="AlphaFoldDB" id="A0AA45WWX6"/>
<feature type="binding site" evidence="7">
    <location>
        <position position="224"/>
    </location>
    <ligand>
        <name>Zn(2+)</name>
        <dbReference type="ChEBI" id="CHEBI:29105"/>
        <label>3</label>
    </ligand>
</feature>
<dbReference type="Pfam" id="PF01261">
    <property type="entry name" value="AP_endonuc_2"/>
    <property type="match status" value="1"/>
</dbReference>
<feature type="domain" description="Xylose isomerase-like TIM barrel" evidence="8">
    <location>
        <begin position="21"/>
        <end position="273"/>
    </location>
</feature>
<keyword evidence="2 7" id="KW-0479">Metal-binding</keyword>
<dbReference type="NCBIfam" id="TIGR00587">
    <property type="entry name" value="nfo"/>
    <property type="match status" value="1"/>
</dbReference>
<evidence type="ECO:0000256" key="5">
    <source>
        <dbReference type="ARBA" id="ARBA00022833"/>
    </source>
</evidence>
<dbReference type="SMART" id="SM00518">
    <property type="entry name" value="AP2Ec"/>
    <property type="match status" value="1"/>
</dbReference>
<dbReference type="GO" id="GO:0003906">
    <property type="term" value="F:DNA-(apurinic or apyrimidinic site) endonuclease activity"/>
    <property type="evidence" value="ECO:0007669"/>
    <property type="project" value="TreeGrafter"/>
</dbReference>
<dbReference type="EC" id="3.1.21.2" evidence="7"/>
<organism evidence="9 10">
    <name type="scientific">Anoxynatronum buryatiense</name>
    <dbReference type="NCBI Taxonomy" id="489973"/>
    <lineage>
        <taxon>Bacteria</taxon>
        <taxon>Bacillati</taxon>
        <taxon>Bacillota</taxon>
        <taxon>Clostridia</taxon>
        <taxon>Eubacteriales</taxon>
        <taxon>Clostridiaceae</taxon>
        <taxon>Anoxynatronum</taxon>
    </lineage>
</organism>
<keyword evidence="10" id="KW-1185">Reference proteome</keyword>
<dbReference type="HAMAP" id="MF_00152">
    <property type="entry name" value="Nfo"/>
    <property type="match status" value="1"/>
</dbReference>
<feature type="binding site" evidence="7">
    <location>
        <position position="179"/>
    </location>
    <ligand>
        <name>Zn(2+)</name>
        <dbReference type="ChEBI" id="CHEBI:29105"/>
        <label>3</label>
    </ligand>
</feature>
<dbReference type="RefSeq" id="WP_283409764.1">
    <property type="nucleotide sequence ID" value="NZ_FXUF01000009.1"/>
</dbReference>
<evidence type="ECO:0000313" key="9">
    <source>
        <dbReference type="EMBL" id="SMP61868.1"/>
    </source>
</evidence>
<feature type="binding site" evidence="7">
    <location>
        <position position="107"/>
    </location>
    <ligand>
        <name>Zn(2+)</name>
        <dbReference type="ChEBI" id="CHEBI:29105"/>
        <label>1</label>
    </ligand>
</feature>
<dbReference type="GO" id="GO:0008270">
    <property type="term" value="F:zinc ion binding"/>
    <property type="evidence" value="ECO:0007669"/>
    <property type="project" value="UniProtKB-UniRule"/>
</dbReference>
<reference evidence="9" key="1">
    <citation type="submission" date="2017-05" db="EMBL/GenBank/DDBJ databases">
        <authorList>
            <person name="Varghese N."/>
            <person name="Submissions S."/>
        </authorList>
    </citation>
    <scope>NUCLEOTIDE SEQUENCE</scope>
    <source>
        <strain evidence="9">Su22</strain>
    </source>
</reference>
<dbReference type="PANTHER" id="PTHR21445:SF0">
    <property type="entry name" value="APURINIC-APYRIMIDINIC ENDONUCLEASE"/>
    <property type="match status" value="1"/>
</dbReference>
<dbReference type="PROSITE" id="PS51432">
    <property type="entry name" value="AP_NUCLEASE_F2_4"/>
    <property type="match status" value="1"/>
</dbReference>
<keyword evidence="3 7" id="KW-0227">DNA damage</keyword>
<dbReference type="CDD" id="cd00019">
    <property type="entry name" value="AP2Ec"/>
    <property type="match status" value="1"/>
</dbReference>
<dbReference type="PROSITE" id="PS00731">
    <property type="entry name" value="AP_NUCLEASE_F2_3"/>
    <property type="match status" value="1"/>
</dbReference>
<proteinExistence type="inferred from homology"/>
<protein>
    <recommendedName>
        <fullName evidence="7">Probable endonuclease 4</fullName>
        <ecNumber evidence="7">3.1.21.2</ecNumber>
    </recommendedName>
    <alternativeName>
        <fullName evidence="7">Endodeoxyribonuclease IV</fullName>
    </alternativeName>
    <alternativeName>
        <fullName evidence="7">Endonuclease IV</fullName>
    </alternativeName>
</protein>
<keyword evidence="7 9" id="KW-0255">Endonuclease</keyword>
<dbReference type="InterPro" id="IPR036237">
    <property type="entry name" value="Xyl_isomerase-like_sf"/>
</dbReference>
<feature type="binding site" evidence="7">
    <location>
        <position position="67"/>
    </location>
    <ligand>
        <name>Zn(2+)</name>
        <dbReference type="ChEBI" id="CHEBI:29105"/>
        <label>1</label>
    </ligand>
</feature>
<comment type="similarity">
    <text evidence="1 7">Belongs to the AP endonuclease 2 family.</text>
</comment>
<dbReference type="Proteomes" id="UP001158066">
    <property type="component" value="Unassembled WGS sequence"/>
</dbReference>
<dbReference type="InterPro" id="IPR018246">
    <property type="entry name" value="AP_endonuc_F2_Zn_BS"/>
</dbReference>
<gene>
    <name evidence="7" type="primary">nfo</name>
    <name evidence="9" type="ORF">SAMN06296020_109111</name>
</gene>
<feature type="binding site" evidence="7">
    <location>
        <position position="256"/>
    </location>
    <ligand>
        <name>Zn(2+)</name>
        <dbReference type="ChEBI" id="CHEBI:29105"/>
        <label>2</label>
    </ligand>
</feature>
<accession>A0AA45WWX6</accession>
<feature type="binding site" evidence="7">
    <location>
        <position position="176"/>
    </location>
    <ligand>
        <name>Zn(2+)</name>
        <dbReference type="ChEBI" id="CHEBI:29105"/>
        <label>2</label>
    </ligand>
</feature>
<keyword evidence="5 7" id="KW-0862">Zinc</keyword>
<keyword evidence="6 7" id="KW-0234">DNA repair</keyword>
<name>A0AA45WWX6_9CLOT</name>
<dbReference type="GO" id="GO:0003677">
    <property type="term" value="F:DNA binding"/>
    <property type="evidence" value="ECO:0007669"/>
    <property type="project" value="InterPro"/>
</dbReference>
<feature type="binding site" evidence="7">
    <location>
        <position position="142"/>
    </location>
    <ligand>
        <name>Zn(2+)</name>
        <dbReference type="ChEBI" id="CHEBI:29105"/>
        <label>1</label>
    </ligand>
</feature>
<feature type="binding site" evidence="7">
    <location>
        <position position="211"/>
    </location>
    <ligand>
        <name>Zn(2+)</name>
        <dbReference type="ChEBI" id="CHEBI:29105"/>
        <label>2</label>
    </ligand>
</feature>
<evidence type="ECO:0000256" key="4">
    <source>
        <dbReference type="ARBA" id="ARBA00022801"/>
    </source>
</evidence>
<dbReference type="InterPro" id="IPR013022">
    <property type="entry name" value="Xyl_isomerase-like_TIM-brl"/>
</dbReference>
<evidence type="ECO:0000313" key="10">
    <source>
        <dbReference type="Proteomes" id="UP001158066"/>
    </source>
</evidence>
<comment type="caution">
    <text evidence="9">The sequence shown here is derived from an EMBL/GenBank/DDBJ whole genome shotgun (WGS) entry which is preliminary data.</text>
</comment>
<evidence type="ECO:0000256" key="1">
    <source>
        <dbReference type="ARBA" id="ARBA00005340"/>
    </source>
</evidence>
<keyword evidence="7" id="KW-0540">Nuclease</keyword>
<dbReference type="GO" id="GO:0006284">
    <property type="term" value="P:base-excision repair"/>
    <property type="evidence" value="ECO:0007669"/>
    <property type="project" value="TreeGrafter"/>
</dbReference>
<dbReference type="PANTHER" id="PTHR21445">
    <property type="entry name" value="ENDONUCLEASE IV ENDODEOXYRIBONUCLEASE IV"/>
    <property type="match status" value="1"/>
</dbReference>
<evidence type="ECO:0000256" key="6">
    <source>
        <dbReference type="ARBA" id="ARBA00023204"/>
    </source>
</evidence>
<comment type="function">
    <text evidence="7">Endonuclease IV plays a role in DNA repair. It cleaves phosphodiester bonds at apurinic or apyrimidinic (AP) sites, generating a 3'-hydroxyl group and a 5'-terminal sugar phosphate.</text>
</comment>
<evidence type="ECO:0000256" key="2">
    <source>
        <dbReference type="ARBA" id="ARBA00022723"/>
    </source>
</evidence>
<comment type="catalytic activity">
    <reaction evidence="7">
        <text>Endonucleolytic cleavage to 5'-phosphooligonucleotide end-products.</text>
        <dbReference type="EC" id="3.1.21.2"/>
    </reaction>
</comment>
<comment type="cofactor">
    <cofactor evidence="7">
        <name>Zn(2+)</name>
        <dbReference type="ChEBI" id="CHEBI:29105"/>
    </cofactor>
    <text evidence="7">Binds 3 Zn(2+) ions.</text>
</comment>
<sequence>MITIGCHLSISKGFYQAGLDAVSIGASTFQFFTRNPRGGKAKAIDKTDVEQLQKIMNIHRFGPLVAHGAYTMNLCSDKPETRAFSRMIFQDDLERLKQLPESVYVFHPGSHVGQGAETGIALIVEALNELLTPETDNWILLEGMSGKGSEVGSAFEELKMIIDGVKNNRRLGICLDSCHLYSAGYDIVTDLDKVLDHADSLMGLERLKAFHLNDSLVPFNSRKDRHATIGEGSLGLEALVKVMTHPRLRHLPFNLETPNELPAHQEEIKKLKAAAAEFLP</sequence>
<feature type="binding site" evidence="7">
    <location>
        <position position="142"/>
    </location>
    <ligand>
        <name>Zn(2+)</name>
        <dbReference type="ChEBI" id="CHEBI:29105"/>
        <label>2</label>
    </ligand>
</feature>
<evidence type="ECO:0000259" key="8">
    <source>
        <dbReference type="Pfam" id="PF01261"/>
    </source>
</evidence>
<dbReference type="InterPro" id="IPR001719">
    <property type="entry name" value="AP_endonuc_2"/>
</dbReference>
<dbReference type="Gene3D" id="3.20.20.150">
    <property type="entry name" value="Divalent-metal-dependent TIM barrel enzymes"/>
    <property type="match status" value="1"/>
</dbReference>
<dbReference type="SUPFAM" id="SSF51658">
    <property type="entry name" value="Xylose isomerase-like"/>
    <property type="match status" value="1"/>
</dbReference>